<reference evidence="1 2" key="1">
    <citation type="submission" date="2007-10" db="EMBL/GenBank/DDBJ databases">
        <title>Complete sequence of Desulfococcus oleovorans Hxd3.</title>
        <authorList>
            <consortium name="US DOE Joint Genome Institute"/>
            <person name="Copeland A."/>
            <person name="Lucas S."/>
            <person name="Lapidus A."/>
            <person name="Barry K."/>
            <person name="Glavina del Rio T."/>
            <person name="Dalin E."/>
            <person name="Tice H."/>
            <person name="Pitluck S."/>
            <person name="Kiss H."/>
            <person name="Brettin T."/>
            <person name="Bruce D."/>
            <person name="Detter J.C."/>
            <person name="Han C."/>
            <person name="Schmutz J."/>
            <person name="Larimer F."/>
            <person name="Land M."/>
            <person name="Hauser L."/>
            <person name="Kyrpides N."/>
            <person name="Kim E."/>
            <person name="Wawrik B."/>
            <person name="Richardson P."/>
        </authorList>
    </citation>
    <scope>NUCLEOTIDE SEQUENCE [LARGE SCALE GENOMIC DNA]</scope>
    <source>
        <strain evidence="2">DSM 6200 / JCM 39069 / Hxd3</strain>
    </source>
</reference>
<name>A8ZXK3_DESOH</name>
<dbReference type="AlphaFoldDB" id="A8ZXK3"/>
<dbReference type="EMBL" id="CP000859">
    <property type="protein sequence ID" value="ABW66961.1"/>
    <property type="molecule type" value="Genomic_DNA"/>
</dbReference>
<dbReference type="Proteomes" id="UP000008561">
    <property type="component" value="Chromosome"/>
</dbReference>
<accession>A8ZXK3</accession>
<dbReference type="KEGG" id="dol:Dole_1155"/>
<organism evidence="1 2">
    <name type="scientific">Desulfosudis oleivorans (strain DSM 6200 / JCM 39069 / Hxd3)</name>
    <name type="common">Desulfococcus oleovorans</name>
    <dbReference type="NCBI Taxonomy" id="96561"/>
    <lineage>
        <taxon>Bacteria</taxon>
        <taxon>Pseudomonadati</taxon>
        <taxon>Thermodesulfobacteriota</taxon>
        <taxon>Desulfobacteria</taxon>
        <taxon>Desulfobacterales</taxon>
        <taxon>Desulfosudaceae</taxon>
        <taxon>Desulfosudis</taxon>
    </lineage>
</organism>
<dbReference type="RefSeq" id="WP_012174579.1">
    <property type="nucleotide sequence ID" value="NC_009943.1"/>
</dbReference>
<keyword evidence="2" id="KW-1185">Reference proteome</keyword>
<gene>
    <name evidence="1" type="ordered locus">Dole_1155</name>
</gene>
<dbReference type="HOGENOM" id="CLU_1632739_0_0_7"/>
<dbReference type="STRING" id="96561.Dole_1155"/>
<proteinExistence type="predicted"/>
<sequence>MRYLFCITIIIISLLICIGCYQKFEVYGFKSEEKEFSWGKVGASLSGKKVIEGNTIIRRTPYDLEIWFVPFSLKEGTIKITELKIIKSKKIIYQNDTSHEGVIKKYAKDYMAFFLFENINIDYANIELQMKFILKENGNSMGYSTKIDFEKDYQKFRAIIGV</sequence>
<evidence type="ECO:0000313" key="1">
    <source>
        <dbReference type="EMBL" id="ABW66961.1"/>
    </source>
</evidence>
<evidence type="ECO:0000313" key="2">
    <source>
        <dbReference type="Proteomes" id="UP000008561"/>
    </source>
</evidence>
<protein>
    <submittedName>
        <fullName evidence="1">Uncharacterized protein</fullName>
    </submittedName>
</protein>